<evidence type="ECO:0000256" key="1">
    <source>
        <dbReference type="ARBA" id="ARBA00004651"/>
    </source>
</evidence>
<feature type="transmembrane region" description="Helical" evidence="7">
    <location>
        <begin position="191"/>
        <end position="209"/>
    </location>
</feature>
<feature type="domain" description="ABC transmembrane type-1" evidence="8">
    <location>
        <begin position="97"/>
        <end position="313"/>
    </location>
</feature>
<dbReference type="InterPro" id="IPR035906">
    <property type="entry name" value="MetI-like_sf"/>
</dbReference>
<feature type="transmembrane region" description="Helical" evidence="7">
    <location>
        <begin position="136"/>
        <end position="157"/>
    </location>
</feature>
<keyword evidence="2 7" id="KW-0813">Transport</keyword>
<dbReference type="CDD" id="cd06261">
    <property type="entry name" value="TM_PBP2"/>
    <property type="match status" value="1"/>
</dbReference>
<dbReference type="PANTHER" id="PTHR30465">
    <property type="entry name" value="INNER MEMBRANE ABC TRANSPORTER"/>
    <property type="match status" value="1"/>
</dbReference>
<name>A0A4P6EHL1_9MICO</name>
<evidence type="ECO:0000256" key="4">
    <source>
        <dbReference type="ARBA" id="ARBA00022692"/>
    </source>
</evidence>
<feature type="transmembrane region" description="Helical" evidence="7">
    <location>
        <begin position="103"/>
        <end position="124"/>
    </location>
</feature>
<evidence type="ECO:0000256" key="3">
    <source>
        <dbReference type="ARBA" id="ARBA00022475"/>
    </source>
</evidence>
<keyword evidence="3" id="KW-1003">Cell membrane</keyword>
<dbReference type="EMBL" id="CP035494">
    <property type="protein sequence ID" value="QAY61003.1"/>
    <property type="molecule type" value="Genomic_DNA"/>
</dbReference>
<evidence type="ECO:0000313" key="10">
    <source>
        <dbReference type="Proteomes" id="UP000293995"/>
    </source>
</evidence>
<keyword evidence="10" id="KW-1185">Reference proteome</keyword>
<keyword evidence="6 7" id="KW-0472">Membrane</keyword>
<reference evidence="9 10" key="1">
    <citation type="submission" date="2019-01" db="EMBL/GenBank/DDBJ databases">
        <title>Genome sequencing of strain DFW100M-13.</title>
        <authorList>
            <person name="Heo J."/>
            <person name="Kim S.-J."/>
            <person name="Kim J.-S."/>
            <person name="Hong S.-B."/>
            <person name="Kwon S.-W."/>
        </authorList>
    </citation>
    <scope>NUCLEOTIDE SEQUENCE [LARGE SCALE GENOMIC DNA]</scope>
    <source>
        <strain evidence="9 10">DFW100M-13</strain>
    </source>
</reference>
<comment type="similarity">
    <text evidence="7">Belongs to the binding-protein-dependent transport system permease family.</text>
</comment>
<evidence type="ECO:0000259" key="8">
    <source>
        <dbReference type="PROSITE" id="PS50928"/>
    </source>
</evidence>
<evidence type="ECO:0000256" key="5">
    <source>
        <dbReference type="ARBA" id="ARBA00022989"/>
    </source>
</evidence>
<dbReference type="SUPFAM" id="SSF161098">
    <property type="entry name" value="MetI-like"/>
    <property type="match status" value="1"/>
</dbReference>
<proteinExistence type="inferred from homology"/>
<dbReference type="InterPro" id="IPR000515">
    <property type="entry name" value="MetI-like"/>
</dbReference>
<dbReference type="PANTHER" id="PTHR30465:SF0">
    <property type="entry name" value="OLIGOPEPTIDE TRANSPORT SYSTEM PERMEASE PROTEIN APPB"/>
    <property type="match status" value="1"/>
</dbReference>
<sequence length="326" mass="35770">MTIYIIRRIFNYLILTAVAASLAYVLASIGLNPVWELESRHPRPPQSSIDHLLDTWGVNPQVPLIERVWTWFTNIFHGDLGLTVGNQPVTQQLIVRAGVSLQLLLIGSILGAVLGVILGVWGAVRQYKLSDQTVTILSYIVFATPTFVMGILFMIVATDLNNLLGVQLITFSGQYSANAPDGFWPQFGDRISHAFLPTLVLMIVGAASYSRYQRNAMLDVLGADYIRTARSKGRTRGSALVRHGVRIALIPMSTFFAYSFGTLVAGSAMLEIVFSWHGMGELAIQSIQQNDINAVAGSTLFVAILILCSSTLSEILYAALDPRVRR</sequence>
<comment type="subcellular location">
    <subcellularLocation>
        <location evidence="1 7">Cell membrane</location>
        <topology evidence="1 7">Multi-pass membrane protein</topology>
    </subcellularLocation>
</comment>
<keyword evidence="4 7" id="KW-0812">Transmembrane</keyword>
<dbReference type="Gene3D" id="1.10.3720.10">
    <property type="entry name" value="MetI-like"/>
    <property type="match status" value="1"/>
</dbReference>
<accession>A0A4P6EHL1</accession>
<dbReference type="GO" id="GO:0055085">
    <property type="term" value="P:transmembrane transport"/>
    <property type="evidence" value="ECO:0007669"/>
    <property type="project" value="InterPro"/>
</dbReference>
<evidence type="ECO:0000256" key="7">
    <source>
        <dbReference type="RuleBase" id="RU363032"/>
    </source>
</evidence>
<evidence type="ECO:0000256" key="2">
    <source>
        <dbReference type="ARBA" id="ARBA00022448"/>
    </source>
</evidence>
<evidence type="ECO:0000313" key="9">
    <source>
        <dbReference type="EMBL" id="QAY61003.1"/>
    </source>
</evidence>
<dbReference type="KEGG" id="mprt:ET475_14070"/>
<keyword evidence="5 7" id="KW-1133">Transmembrane helix</keyword>
<protein>
    <submittedName>
        <fullName evidence="9">ABC transporter permease</fullName>
    </submittedName>
</protein>
<evidence type="ECO:0000256" key="6">
    <source>
        <dbReference type="ARBA" id="ARBA00023136"/>
    </source>
</evidence>
<dbReference type="Pfam" id="PF00528">
    <property type="entry name" value="BPD_transp_1"/>
    <property type="match status" value="1"/>
</dbReference>
<feature type="transmembrane region" description="Helical" evidence="7">
    <location>
        <begin position="296"/>
        <end position="320"/>
    </location>
</feature>
<dbReference type="OrthoDB" id="147639at2"/>
<feature type="transmembrane region" description="Helical" evidence="7">
    <location>
        <begin position="12"/>
        <end position="35"/>
    </location>
</feature>
<gene>
    <name evidence="9" type="ORF">ET475_14070</name>
</gene>
<feature type="transmembrane region" description="Helical" evidence="7">
    <location>
        <begin position="255"/>
        <end position="276"/>
    </location>
</feature>
<dbReference type="RefSeq" id="WP_129391569.1">
    <property type="nucleotide sequence ID" value="NZ_CP035494.1"/>
</dbReference>
<dbReference type="GO" id="GO:0005886">
    <property type="term" value="C:plasma membrane"/>
    <property type="evidence" value="ECO:0007669"/>
    <property type="project" value="UniProtKB-SubCell"/>
</dbReference>
<dbReference type="Proteomes" id="UP000293995">
    <property type="component" value="Chromosome"/>
</dbReference>
<dbReference type="PROSITE" id="PS50928">
    <property type="entry name" value="ABC_TM1"/>
    <property type="match status" value="1"/>
</dbReference>
<organism evidence="9 10">
    <name type="scientific">Microbacterium protaetiae</name>
    <dbReference type="NCBI Taxonomy" id="2509458"/>
    <lineage>
        <taxon>Bacteria</taxon>
        <taxon>Bacillati</taxon>
        <taxon>Actinomycetota</taxon>
        <taxon>Actinomycetes</taxon>
        <taxon>Micrococcales</taxon>
        <taxon>Microbacteriaceae</taxon>
        <taxon>Microbacterium</taxon>
    </lineage>
</organism>
<dbReference type="AlphaFoldDB" id="A0A4P6EHL1"/>